<organism evidence="2 3">
    <name type="scientific">Trichonephila clavipes</name>
    <name type="common">Golden silk orbweaver</name>
    <name type="synonym">Nephila clavipes</name>
    <dbReference type="NCBI Taxonomy" id="2585209"/>
    <lineage>
        <taxon>Eukaryota</taxon>
        <taxon>Metazoa</taxon>
        <taxon>Ecdysozoa</taxon>
        <taxon>Arthropoda</taxon>
        <taxon>Chelicerata</taxon>
        <taxon>Arachnida</taxon>
        <taxon>Araneae</taxon>
        <taxon>Araneomorphae</taxon>
        <taxon>Entelegynae</taxon>
        <taxon>Araneoidea</taxon>
        <taxon>Nephilidae</taxon>
        <taxon>Trichonephila</taxon>
    </lineage>
</organism>
<keyword evidence="3" id="KW-1185">Reference proteome</keyword>
<feature type="region of interest" description="Disordered" evidence="1">
    <location>
        <begin position="1"/>
        <end position="26"/>
    </location>
</feature>
<dbReference type="EMBL" id="BMAU01021336">
    <property type="protein sequence ID" value="GFY16022.1"/>
    <property type="molecule type" value="Genomic_DNA"/>
</dbReference>
<evidence type="ECO:0000256" key="1">
    <source>
        <dbReference type="SAM" id="MobiDB-lite"/>
    </source>
</evidence>
<sequence length="203" mass="23786">MPSDMDTSIESETNSRCGSPAPPPPRLEDIRKNFSKAHNSSECMQFCVYLDNIIDNIDTYDFQTETAKNQFCFHAYQFQEEARSCYISLKEDEFNAEKECHDDLLKQWGRPTEKELAEFVPVVTKNKRTKSTRQRKNTRRPKNPEQAAITNSKLSRWRTRQLNNKTTKWRKMMLLQVDLQLQFPRCDRPLPSPSTTSLNLLNC</sequence>
<gene>
    <name evidence="2" type="ORF">TNCV_340711</name>
</gene>
<dbReference type="AlphaFoldDB" id="A0A8X6SLL6"/>
<evidence type="ECO:0000313" key="2">
    <source>
        <dbReference type="EMBL" id="GFY16022.1"/>
    </source>
</evidence>
<comment type="caution">
    <text evidence="2">The sequence shown here is derived from an EMBL/GenBank/DDBJ whole genome shotgun (WGS) entry which is preliminary data.</text>
</comment>
<evidence type="ECO:0000313" key="3">
    <source>
        <dbReference type="Proteomes" id="UP000887159"/>
    </source>
</evidence>
<proteinExistence type="predicted"/>
<dbReference type="Proteomes" id="UP000887159">
    <property type="component" value="Unassembled WGS sequence"/>
</dbReference>
<protein>
    <submittedName>
        <fullName evidence="2">Uncharacterized protein</fullName>
    </submittedName>
</protein>
<feature type="compositionally biased region" description="Polar residues" evidence="1">
    <location>
        <begin position="1"/>
        <end position="17"/>
    </location>
</feature>
<accession>A0A8X6SLL6</accession>
<feature type="region of interest" description="Disordered" evidence="1">
    <location>
        <begin position="125"/>
        <end position="147"/>
    </location>
</feature>
<reference evidence="2" key="1">
    <citation type="submission" date="2020-08" db="EMBL/GenBank/DDBJ databases">
        <title>Multicomponent nature underlies the extraordinary mechanical properties of spider dragline silk.</title>
        <authorList>
            <person name="Kono N."/>
            <person name="Nakamura H."/>
            <person name="Mori M."/>
            <person name="Yoshida Y."/>
            <person name="Ohtoshi R."/>
            <person name="Malay A.D."/>
            <person name="Moran D.A.P."/>
            <person name="Tomita M."/>
            <person name="Numata K."/>
            <person name="Arakawa K."/>
        </authorList>
    </citation>
    <scope>NUCLEOTIDE SEQUENCE</scope>
</reference>
<feature type="compositionally biased region" description="Basic residues" evidence="1">
    <location>
        <begin position="125"/>
        <end position="141"/>
    </location>
</feature>
<name>A0A8X6SLL6_TRICX</name>